<proteinExistence type="predicted"/>
<dbReference type="GO" id="GO:0031179">
    <property type="term" value="P:peptide modification"/>
    <property type="evidence" value="ECO:0007669"/>
    <property type="project" value="InterPro"/>
</dbReference>
<dbReference type="EMBL" id="VFOZ01000001">
    <property type="protein sequence ID" value="TQL96826.1"/>
    <property type="molecule type" value="Genomic_DNA"/>
</dbReference>
<keyword evidence="4 9" id="KW-0418">Kinase</keyword>
<dbReference type="InterPro" id="IPR000719">
    <property type="entry name" value="Prot_kinase_dom"/>
</dbReference>
<dbReference type="GO" id="GO:0046872">
    <property type="term" value="F:metal ion binding"/>
    <property type="evidence" value="ECO:0007669"/>
    <property type="project" value="UniProtKB-KW"/>
</dbReference>
<feature type="region of interest" description="Disordered" evidence="7">
    <location>
        <begin position="898"/>
        <end position="920"/>
    </location>
</feature>
<dbReference type="Gene3D" id="3.30.200.20">
    <property type="entry name" value="Phosphorylase Kinase, domain 1"/>
    <property type="match status" value="1"/>
</dbReference>
<feature type="binding site" evidence="6">
    <location>
        <position position="809"/>
    </location>
    <ligand>
        <name>Zn(2+)</name>
        <dbReference type="ChEBI" id="CHEBI:29105"/>
    </ligand>
</feature>
<evidence type="ECO:0000256" key="2">
    <source>
        <dbReference type="ARBA" id="ARBA00022679"/>
    </source>
</evidence>
<dbReference type="InterPro" id="IPR058053">
    <property type="entry name" value="RamC_C"/>
</dbReference>
<keyword evidence="6" id="KW-0479">Metal-binding</keyword>
<keyword evidence="5" id="KW-0067">ATP-binding</keyword>
<dbReference type="AlphaFoldDB" id="A0A543CIA2"/>
<keyword evidence="10" id="KW-1185">Reference proteome</keyword>
<dbReference type="PANTHER" id="PTHR43671">
    <property type="entry name" value="SERINE/THREONINE-PROTEIN KINASE NEK"/>
    <property type="match status" value="1"/>
</dbReference>
<dbReference type="InterPro" id="IPR007822">
    <property type="entry name" value="LANC-like"/>
</dbReference>
<dbReference type="Pfam" id="PF25816">
    <property type="entry name" value="RamC_N"/>
    <property type="match status" value="1"/>
</dbReference>
<evidence type="ECO:0000256" key="7">
    <source>
        <dbReference type="SAM" id="MobiDB-lite"/>
    </source>
</evidence>
<dbReference type="GO" id="GO:0004674">
    <property type="term" value="F:protein serine/threonine kinase activity"/>
    <property type="evidence" value="ECO:0007669"/>
    <property type="project" value="UniProtKB-KW"/>
</dbReference>
<evidence type="ECO:0000256" key="4">
    <source>
        <dbReference type="ARBA" id="ARBA00022777"/>
    </source>
</evidence>
<protein>
    <recommendedName>
        <fullName evidence="1">non-specific serine/threonine protein kinase</fullName>
        <ecNumber evidence="1">2.7.11.1</ecNumber>
    </recommendedName>
</protein>
<comment type="caution">
    <text evidence="9">The sequence shown here is derived from an EMBL/GenBank/DDBJ whole genome shotgun (WGS) entry which is preliminary data.</text>
</comment>
<dbReference type="Gene3D" id="1.50.10.20">
    <property type="match status" value="1"/>
</dbReference>
<dbReference type="GO" id="GO:0005524">
    <property type="term" value="F:ATP binding"/>
    <property type="evidence" value="ECO:0007669"/>
    <property type="project" value="UniProtKB-KW"/>
</dbReference>
<dbReference type="Proteomes" id="UP000316096">
    <property type="component" value="Unassembled WGS sequence"/>
</dbReference>
<feature type="domain" description="Protein kinase" evidence="8">
    <location>
        <begin position="227"/>
        <end position="489"/>
    </location>
</feature>
<dbReference type="SMART" id="SM01260">
    <property type="entry name" value="LANC_like"/>
    <property type="match status" value="1"/>
</dbReference>
<organism evidence="9 10">
    <name type="scientific">Actinoallomurus bryophytorum</name>
    <dbReference type="NCBI Taxonomy" id="1490222"/>
    <lineage>
        <taxon>Bacteria</taxon>
        <taxon>Bacillati</taxon>
        <taxon>Actinomycetota</taxon>
        <taxon>Actinomycetes</taxon>
        <taxon>Streptosporangiales</taxon>
        <taxon>Thermomonosporaceae</taxon>
        <taxon>Actinoallomurus</taxon>
    </lineage>
</organism>
<dbReference type="EC" id="2.7.11.1" evidence="1"/>
<evidence type="ECO:0000313" key="9">
    <source>
        <dbReference type="EMBL" id="TQL96826.1"/>
    </source>
</evidence>
<dbReference type="CDD" id="cd04791">
    <property type="entry name" value="LanC_SerThrkinase"/>
    <property type="match status" value="1"/>
</dbReference>
<keyword evidence="3" id="KW-0547">Nucleotide-binding</keyword>
<dbReference type="SUPFAM" id="SSF158745">
    <property type="entry name" value="LanC-like"/>
    <property type="match status" value="1"/>
</dbReference>
<sequence length="920" mass="97231">MSALRHSSMPQPRRREPSSKDDPTPFFQVVAAHLRSGWRIDRAGTWTRVAPSGSGLRAQGWKIHLSAVPSSAQQVLERATPVLVAAGCPFKFAASPGEVARLNGRHFDRGAAGKFLTVYPPDDDGLPELAGALDEATEGLPGPRILSDRPFRTGSLVHFRFGGFVRRLRLAANGVYEPVVTAPDGTCVADRRAAWFDPPSWAPANPFPEPPQGAPGAPRGVLVGDRFLLRGAIRHANKGGVYRATDQRTGEEVVVKQGRRYVEVRPDGGDVRDLLRNEARVLDRLAPTGVVPRVHALLELPEHTFLVVEAIEGVSLAVHLQRLHRGRAGRPDPEEVRRTAVRLADLVAAVHREGVVIRDLTPANVLVLPDGGLRLIDLELAGVPGQDAVPGGSPGYAAPEQWTGRRTSPAADLHSLGAILFALATGAEPLLAADDERDARSRVAGWLERAARDNPTAAELGPLILGLVHEDPGRRPPLDAVREALHGGTSLPARTHDDTGRLLDDGLTHLIASGGLGTDPDREAEPGTERWWPADLFGATTDPCNVYYGAAGILGVLAAAHGYRPGPELSAATIRAAGWLERHAAREPEVLPGLHFGRSGTYWALLEAGIALGDEDLVARTADAAERLPVAGPVPDVSHGIAGSGLTALRFWRHTGRESFLRQAGECADALLGAAVRGDEGVAWPVPPYPPHLPDGATHHGFAHGTAGIAAFLLDAAIVTGRADCLAAARLAGRTLHAATLWGDGGTARWSAGPADQVPLTGWCSGAAGVGGFLLRLWRVTGEADLLAAARGAAAAVRHDVWQSRPVHCHGTAGSIEYLMDVAEATGEERHATWAREAVSAMAARAVVRDGLLLTPDHSGVEVFPGWGVGTAGAVAALLRLNGVPLRLFMPPLPGAVAGPPERAAPCRTDRVHPPERKSP</sequence>
<evidence type="ECO:0000256" key="3">
    <source>
        <dbReference type="ARBA" id="ARBA00022741"/>
    </source>
</evidence>
<dbReference type="InterPro" id="IPR011009">
    <property type="entry name" value="Kinase-like_dom_sf"/>
</dbReference>
<keyword evidence="6" id="KW-0862">Zinc</keyword>
<dbReference type="InterPro" id="IPR050660">
    <property type="entry name" value="NEK_Ser/Thr_kinase"/>
</dbReference>
<dbReference type="PROSITE" id="PS50011">
    <property type="entry name" value="PROTEIN_KINASE_DOM"/>
    <property type="match status" value="1"/>
</dbReference>
<feature type="binding site" evidence="6">
    <location>
        <position position="764"/>
    </location>
    <ligand>
        <name>Zn(2+)</name>
        <dbReference type="ChEBI" id="CHEBI:29105"/>
    </ligand>
</feature>
<dbReference type="InterPro" id="IPR057929">
    <property type="entry name" value="RamC_N"/>
</dbReference>
<evidence type="ECO:0000256" key="5">
    <source>
        <dbReference type="ARBA" id="ARBA00022840"/>
    </source>
</evidence>
<dbReference type="Gene3D" id="1.10.510.10">
    <property type="entry name" value="Transferase(Phosphotransferase) domain 1"/>
    <property type="match status" value="1"/>
</dbReference>
<reference evidence="9 10" key="1">
    <citation type="submission" date="2019-06" db="EMBL/GenBank/DDBJ databases">
        <title>Sequencing the genomes of 1000 actinobacteria strains.</title>
        <authorList>
            <person name="Klenk H.-P."/>
        </authorList>
    </citation>
    <scope>NUCLEOTIDE SEQUENCE [LARGE SCALE GENOMIC DNA]</scope>
    <source>
        <strain evidence="9 10">DSM 102200</strain>
    </source>
</reference>
<name>A0A543CIA2_9ACTN</name>
<dbReference type="Pfam" id="PF00069">
    <property type="entry name" value="Pkinase"/>
    <property type="match status" value="1"/>
</dbReference>
<feature type="compositionally biased region" description="Basic and acidic residues" evidence="7">
    <location>
        <begin position="908"/>
        <end position="920"/>
    </location>
</feature>
<accession>A0A543CIA2</accession>
<feature type="binding site" evidence="6">
    <location>
        <position position="810"/>
    </location>
    <ligand>
        <name>Zn(2+)</name>
        <dbReference type="ChEBI" id="CHEBI:29105"/>
    </ligand>
</feature>
<evidence type="ECO:0000256" key="1">
    <source>
        <dbReference type="ARBA" id="ARBA00012513"/>
    </source>
</evidence>
<dbReference type="NCBIfam" id="NF038150">
    <property type="entry name" value="lanthi_synth_IV"/>
    <property type="match status" value="1"/>
</dbReference>
<evidence type="ECO:0000259" key="8">
    <source>
        <dbReference type="PROSITE" id="PS50011"/>
    </source>
</evidence>
<dbReference type="Pfam" id="PF05147">
    <property type="entry name" value="LANC_like"/>
    <property type="match status" value="1"/>
</dbReference>
<dbReference type="SMART" id="SM00220">
    <property type="entry name" value="S_TKc"/>
    <property type="match status" value="1"/>
</dbReference>
<evidence type="ECO:0000256" key="6">
    <source>
        <dbReference type="PIRSR" id="PIRSR607822-1"/>
    </source>
</evidence>
<gene>
    <name evidence="9" type="ORF">FB559_2379</name>
</gene>
<dbReference type="PRINTS" id="PR01950">
    <property type="entry name" value="LANCSUPER"/>
</dbReference>
<dbReference type="PANTHER" id="PTHR43671:SF13">
    <property type="entry name" value="SERINE_THREONINE-PROTEIN KINASE NEK2"/>
    <property type="match status" value="1"/>
</dbReference>
<dbReference type="CDD" id="cd14014">
    <property type="entry name" value="STKc_PknB_like"/>
    <property type="match status" value="1"/>
</dbReference>
<evidence type="ECO:0000313" key="10">
    <source>
        <dbReference type="Proteomes" id="UP000316096"/>
    </source>
</evidence>
<keyword evidence="2" id="KW-0808">Transferase</keyword>
<feature type="region of interest" description="Disordered" evidence="7">
    <location>
        <begin position="1"/>
        <end position="24"/>
    </location>
</feature>
<feature type="compositionally biased region" description="Basic and acidic residues" evidence="7">
    <location>
        <begin position="13"/>
        <end position="23"/>
    </location>
</feature>
<dbReference type="SUPFAM" id="SSF56112">
    <property type="entry name" value="Protein kinase-like (PK-like)"/>
    <property type="match status" value="1"/>
</dbReference>
<keyword evidence="9" id="KW-0723">Serine/threonine-protein kinase</keyword>